<proteinExistence type="predicted"/>
<keyword evidence="2" id="KW-1185">Reference proteome</keyword>
<dbReference type="KEGG" id="sap:Sulac_2275"/>
<reference evidence="1 2" key="2">
    <citation type="journal article" date="2012" name="Stand. Genomic Sci.">
        <title>Complete genome sequence of the moderately thermophilic mineral-sulfide-oxidizing firmicute Sulfobacillus acidophilus type strain (NAL(T)).</title>
        <authorList>
            <person name="Anderson I."/>
            <person name="Chertkov O."/>
            <person name="Chen A."/>
            <person name="Saunders E."/>
            <person name="Lapidus A."/>
            <person name="Nolan M."/>
            <person name="Lucas S."/>
            <person name="Hammon N."/>
            <person name="Deshpande S."/>
            <person name="Cheng J.F."/>
            <person name="Han C."/>
            <person name="Tapia R."/>
            <person name="Goodwin L.A."/>
            <person name="Pitluck S."/>
            <person name="Liolios K."/>
            <person name="Pagani I."/>
            <person name="Ivanova N."/>
            <person name="Mikhailova N."/>
            <person name="Pati A."/>
            <person name="Palaniappan K."/>
            <person name="Land M."/>
            <person name="Pan C."/>
            <person name="Rohde M."/>
            <person name="Pukall R."/>
            <person name="Goker M."/>
            <person name="Detter J.C."/>
            <person name="Woyke T."/>
            <person name="Bristow J."/>
            <person name="Eisen J.A."/>
            <person name="Markowitz V."/>
            <person name="Hugenholtz P."/>
            <person name="Kyrpides N.C."/>
            <person name="Klenk H.P."/>
            <person name="Mavromatis K."/>
        </authorList>
    </citation>
    <scope>NUCLEOTIDE SEQUENCE [LARGE SCALE GENOMIC DNA]</scope>
    <source>
        <strain evidence="2">ATCC 700253 / DSM 10332 / NAL</strain>
    </source>
</reference>
<dbReference type="HOGENOM" id="CLU_2572565_0_0_9"/>
<name>G8TU75_SULAD</name>
<accession>G8TU75</accession>
<dbReference type="EMBL" id="CP003179">
    <property type="protein sequence ID" value="AEW05747.1"/>
    <property type="molecule type" value="Genomic_DNA"/>
</dbReference>
<gene>
    <name evidence="1" type="ordered locus">Sulac_2275</name>
</gene>
<dbReference type="AlphaFoldDB" id="G8TU75"/>
<reference evidence="2" key="1">
    <citation type="submission" date="2011-12" db="EMBL/GenBank/DDBJ databases">
        <title>The complete genome of chromosome of Sulfobacillus acidophilus DSM 10332.</title>
        <authorList>
            <person name="Lucas S."/>
            <person name="Han J."/>
            <person name="Lapidus A."/>
            <person name="Bruce D."/>
            <person name="Goodwin L."/>
            <person name="Pitluck S."/>
            <person name="Peters L."/>
            <person name="Kyrpides N."/>
            <person name="Mavromatis K."/>
            <person name="Ivanova N."/>
            <person name="Mikhailova N."/>
            <person name="Chertkov O."/>
            <person name="Saunders E."/>
            <person name="Detter J.C."/>
            <person name="Tapia R."/>
            <person name="Han C."/>
            <person name="Land M."/>
            <person name="Hauser L."/>
            <person name="Markowitz V."/>
            <person name="Cheng J.-F."/>
            <person name="Hugenholtz P."/>
            <person name="Woyke T."/>
            <person name="Wu D."/>
            <person name="Pukall R."/>
            <person name="Gehrich-Schroeter G."/>
            <person name="Schneider S."/>
            <person name="Klenk H.-P."/>
            <person name="Eisen J.A."/>
        </authorList>
    </citation>
    <scope>NUCLEOTIDE SEQUENCE [LARGE SCALE GENOMIC DNA]</scope>
    <source>
        <strain evidence="2">ATCC 700253 / DSM 10332 / NAL</strain>
    </source>
</reference>
<dbReference type="PATRIC" id="fig|679936.5.peg.2358"/>
<sequence>MVFRGPVLSLTRRSAELCGGLFGRMGRSRRADRPPFFDIRVLYWGNGERFEAITHTTGIIVRLAFRYGLPYLGGDRYLKYP</sequence>
<evidence type="ECO:0000313" key="1">
    <source>
        <dbReference type="EMBL" id="AEW05747.1"/>
    </source>
</evidence>
<protein>
    <submittedName>
        <fullName evidence="1">Uncharacterized protein</fullName>
    </submittedName>
</protein>
<dbReference type="Proteomes" id="UP000005439">
    <property type="component" value="Chromosome"/>
</dbReference>
<organism evidence="1 2">
    <name type="scientific">Sulfobacillus acidophilus (strain ATCC 700253 / DSM 10332 / NAL)</name>
    <dbReference type="NCBI Taxonomy" id="679936"/>
    <lineage>
        <taxon>Bacteria</taxon>
        <taxon>Bacillati</taxon>
        <taxon>Bacillota</taxon>
        <taxon>Clostridia</taxon>
        <taxon>Eubacteriales</taxon>
        <taxon>Clostridiales Family XVII. Incertae Sedis</taxon>
        <taxon>Sulfobacillus</taxon>
    </lineage>
</organism>
<evidence type="ECO:0000313" key="2">
    <source>
        <dbReference type="Proteomes" id="UP000005439"/>
    </source>
</evidence>